<dbReference type="RefSeq" id="WP_046996215.1">
    <property type="nucleotide sequence ID" value="NZ_JAIQ01000051.1"/>
</dbReference>
<organism evidence="1 2">
    <name type="scientific">Aliarcobacter butzleri L348</name>
    <dbReference type="NCBI Taxonomy" id="1447256"/>
    <lineage>
        <taxon>Bacteria</taxon>
        <taxon>Pseudomonadati</taxon>
        <taxon>Campylobacterota</taxon>
        <taxon>Epsilonproteobacteria</taxon>
        <taxon>Campylobacterales</taxon>
        <taxon>Arcobacteraceae</taxon>
        <taxon>Aliarcobacter</taxon>
    </lineage>
</organism>
<sequence length="95" mass="10996">MGIITYAKAPSLKIIPREHFWVSGLKRAFDLSAIMPLYLYVLNNLEKIERNKDLEITIGSSTIVYQVNKKDDIQLITGWVGNRKSENIYLNKNIR</sequence>
<gene>
    <name evidence="1" type="ORF">AA20_02180</name>
</gene>
<dbReference type="Proteomes" id="UP000035514">
    <property type="component" value="Unassembled WGS sequence"/>
</dbReference>
<comment type="caution">
    <text evidence="1">The sequence shown here is derived from an EMBL/GenBank/DDBJ whole genome shotgun (WGS) entry which is preliminary data.</text>
</comment>
<accession>A0A0G9K7U2</accession>
<protein>
    <submittedName>
        <fullName evidence="1">Uncharacterized protein</fullName>
    </submittedName>
</protein>
<dbReference type="EMBL" id="JAIQ01000051">
    <property type="protein sequence ID" value="KLE01850.1"/>
    <property type="molecule type" value="Genomic_DNA"/>
</dbReference>
<dbReference type="AlphaFoldDB" id="A0A0G9K7U2"/>
<proteinExistence type="predicted"/>
<reference evidence="1 2" key="1">
    <citation type="submission" date="2014-01" db="EMBL/GenBank/DDBJ databases">
        <title>Development of a Comparative Genomic Fingerprinting Assay for High Resolution Genotyping of Arcobacter butzleri.</title>
        <authorList>
            <person name="Webb A.L."/>
            <person name="Inglis G.D."/>
            <person name="Kruczkiewicz P."/>
            <person name="Selinger L.B."/>
            <person name="Taboada E.N."/>
        </authorList>
    </citation>
    <scope>NUCLEOTIDE SEQUENCE [LARGE SCALE GENOMIC DNA]</scope>
    <source>
        <strain evidence="1 2">L348</strain>
    </source>
</reference>
<dbReference type="PATRIC" id="fig|1447256.3.peg.421"/>
<evidence type="ECO:0000313" key="2">
    <source>
        <dbReference type="Proteomes" id="UP000035514"/>
    </source>
</evidence>
<evidence type="ECO:0000313" key="1">
    <source>
        <dbReference type="EMBL" id="KLE01850.1"/>
    </source>
</evidence>
<name>A0A0G9K7U2_9BACT</name>